<dbReference type="PROSITE" id="PS50297">
    <property type="entry name" value="ANK_REP_REGION"/>
    <property type="match status" value="5"/>
</dbReference>
<feature type="repeat" description="ANK" evidence="5">
    <location>
        <begin position="991"/>
        <end position="1023"/>
    </location>
</feature>
<reference evidence="9" key="1">
    <citation type="submission" date="2019-04" db="EMBL/GenBank/DDBJ databases">
        <title>Sequencing of skin fungus with MAO and IRED activity.</title>
        <authorList>
            <person name="Marsaioli A.J."/>
            <person name="Bonatto J.M.C."/>
            <person name="Reis Junior O."/>
        </authorList>
    </citation>
    <scope>NUCLEOTIDE SEQUENCE</scope>
    <source>
        <strain evidence="9">30M1</strain>
    </source>
</reference>
<dbReference type="InterPro" id="IPR043145">
    <property type="entry name" value="Znf_ZZ_sf"/>
</dbReference>
<dbReference type="Pfam" id="PF06985">
    <property type="entry name" value="HET"/>
    <property type="match status" value="1"/>
</dbReference>
<dbReference type="InterPro" id="IPR010730">
    <property type="entry name" value="HET"/>
</dbReference>
<keyword evidence="3" id="KW-0863">Zinc-finger</keyword>
<keyword evidence="5" id="KW-0040">ANK repeat</keyword>
<name>A0A9P4WC21_CURKU</name>
<feature type="repeat" description="ANK" evidence="5">
    <location>
        <begin position="1140"/>
        <end position="1172"/>
    </location>
</feature>
<dbReference type="Gene3D" id="3.40.50.300">
    <property type="entry name" value="P-loop containing nucleotide triphosphate hydrolases"/>
    <property type="match status" value="1"/>
</dbReference>
<keyword evidence="2" id="KW-0677">Repeat</keyword>
<dbReference type="SUPFAM" id="SSF52540">
    <property type="entry name" value="P-loop containing nucleoside triphosphate hydrolases"/>
    <property type="match status" value="1"/>
</dbReference>
<evidence type="ECO:0000313" key="10">
    <source>
        <dbReference type="Proteomes" id="UP000801428"/>
    </source>
</evidence>
<dbReference type="CDD" id="cd02249">
    <property type="entry name" value="ZZ"/>
    <property type="match status" value="1"/>
</dbReference>
<dbReference type="PROSITE" id="PS50088">
    <property type="entry name" value="ANK_REPEAT"/>
    <property type="match status" value="5"/>
</dbReference>
<dbReference type="Pfam" id="PF24883">
    <property type="entry name" value="NPHP3_N"/>
    <property type="match status" value="1"/>
</dbReference>
<feature type="transmembrane region" description="Helical" evidence="6">
    <location>
        <begin position="20"/>
        <end position="38"/>
    </location>
</feature>
<dbReference type="PROSITE" id="PS51257">
    <property type="entry name" value="PROKAR_LIPOPROTEIN"/>
    <property type="match status" value="1"/>
</dbReference>
<evidence type="ECO:0000256" key="2">
    <source>
        <dbReference type="ARBA" id="ARBA00022737"/>
    </source>
</evidence>
<dbReference type="PANTHER" id="PTHR10622:SF13">
    <property type="entry name" value="NACHT DOMAIN-CONTAINING PROTEIN"/>
    <property type="match status" value="1"/>
</dbReference>
<dbReference type="InterPro" id="IPR056884">
    <property type="entry name" value="NPHP3-like_N"/>
</dbReference>
<feature type="domain" description="Heterokaryon incompatibility" evidence="7">
    <location>
        <begin position="215"/>
        <end position="310"/>
    </location>
</feature>
<dbReference type="EMBL" id="SWKU01000007">
    <property type="protein sequence ID" value="KAF3004786.1"/>
    <property type="molecule type" value="Genomic_DNA"/>
</dbReference>
<evidence type="ECO:0000259" key="7">
    <source>
        <dbReference type="Pfam" id="PF06985"/>
    </source>
</evidence>
<evidence type="ECO:0000256" key="3">
    <source>
        <dbReference type="ARBA" id="ARBA00022771"/>
    </source>
</evidence>
<keyword evidence="6" id="KW-0812">Transmembrane</keyword>
<evidence type="ECO:0000259" key="8">
    <source>
        <dbReference type="Pfam" id="PF24883"/>
    </source>
</evidence>
<sequence>MSELKVGCQTGPTERGTLTLIYSCLITIFACTWTVLHLNVPGLHDKPLTVALRKAKWMAITILLPEFVFSKAIYNLRLALDDLCEFDAELSTTWSSAEQWTDTTKFPKESFQTTWKWNVDYGPRPNLLYRLLGLPPPNARTKAFTAATRLAGGDPLETNSADIEYKDLWWLRSFSVIYYLYFTFTHPPMRLLYTTHDGQFRLTKDYIGRDITPAYAILSHTWQDGHEVTFDDLKIFDSKGRHTEEKAGYRKLRFCAEQSMRNGLHYFWVDTCCIDKTNSAELSEAINSMFRWYQNAKKCFVYLSDVTSNDSESTYAPSPGWEQAFRGSRWFTRGWTLQELLAPSSVEFFSVSGTYLGNRESLKHIIHSITAIPLEALSGRNLSSFSVDERFSWTIRRQTTREEDIAYCLLGIFSIFMSPIYGEGGENAKKRLNKKVQDANRPARWLLTPDPSNHHKALKQRTIGTGLWFLESASFSTWKRESASQLWLYGIPGSGKTILSSAVIEHLLEFSQADTRLATAYFYFDFSDTYKQSLDSMLRSLVAQLQPRLASKSPTLEALMSPYGKEPPPLHVLTGIFRQTMLELDQVHIVIDALDECKQRVELLELLGTMSGWQMEHVHVLVTSRRERDIEISLSSIVHKDNVVCLQNEAVDEDIQNYIRQRLSSDQNLAKWRKDVALQQKLETTLTSGARGMFRWAACQLDALGKCRNRAMLEDTLATLPSTLDQTYERILCNIDKQDSIYVLRMLKWLAYSARPLYVRELAEIAAIDDSRDIAFHVNEILEDPMESLSICSSLVTISFQETDGSLEVSSQRLHEFLTHTSAIDKTLARRGSLIVSLAHYSVHEYLISDRVRQGRASRYSLQEIPCQVSLTRSCLRYFIETHQSDQPRGERAKARPLDQYTAQYWDHHFQMIESPPDDLVEVSTSLLSMDNPAYFDWLELRDPDFTREWPDQINYRVADPLYCAAFLGLKTVVKTLLKSGHDARSTPEWRFKSVLHAAVMGDHPDIVQILLDSGVNIDEDSGYDGTPLYAAVEYGSDQIAEMLVMAGAAINVPTPHARSPNVLSAAAGGGRDRILTMLLQNGADKTTIRLKDPDTEMYLVSENVDLSGRWLWTAAYRGMAELARAIIDHGADPNCSDGIARTSLFFAAGNGHSDVVDLLLSKGANSNTFDDYGWTPLMLGAGWGHLEVVESLLKSGADLDLVDRAGCTSLNLAAGAGHFQVAELLLKYGADPSISNKLGEAPLLHAARWNSTELIKLLLDNDAYGTYEHVPGTLFVSHLFARHGQTEFLRFIVEHYGADLREPDMHGRSCIEFAAIGGHVDTFRYLMAQQPHLERSDKRAQSLISLAAMGGCLDMVKLALTTETASDEGAGRWTALHWACRTGQNDVIEFLIAEGWASQSVRLPFETTASKRLGTWSGHGIHLWNSWHPSESPLDILRNCSSLPVSASIADLPGSWTPQAIAIFHGHGEQLKSLNESSQAMLDVDTVISYELGTRYDGASCDACFQGIYGPRFHCHTCGNFDYCFMCKPLFYELHHDHRWERLEPPTRSESAEETVKYRMLPPLPPEIPRKIPQFLAEWDQSGIGS</sequence>
<comment type="caution">
    <text evidence="9">The sequence shown here is derived from an EMBL/GenBank/DDBJ whole genome shotgun (WGS) entry which is preliminary data.</text>
</comment>
<evidence type="ECO:0000256" key="4">
    <source>
        <dbReference type="ARBA" id="ARBA00022833"/>
    </source>
</evidence>
<dbReference type="Gene3D" id="3.30.60.90">
    <property type="match status" value="1"/>
</dbReference>
<dbReference type="InterPro" id="IPR027417">
    <property type="entry name" value="P-loop_NTPase"/>
</dbReference>
<evidence type="ECO:0000256" key="6">
    <source>
        <dbReference type="SAM" id="Phobius"/>
    </source>
</evidence>
<protein>
    <submittedName>
        <fullName evidence="9">Uncharacterized protein</fullName>
    </submittedName>
</protein>
<feature type="domain" description="Nephrocystin 3-like N-terminal" evidence="8">
    <location>
        <begin position="464"/>
        <end position="625"/>
    </location>
</feature>
<dbReference type="Pfam" id="PF13637">
    <property type="entry name" value="Ank_4"/>
    <property type="match status" value="1"/>
</dbReference>
<dbReference type="Proteomes" id="UP000801428">
    <property type="component" value="Unassembled WGS sequence"/>
</dbReference>
<accession>A0A9P4WC21</accession>
<feature type="repeat" description="ANK" evidence="5">
    <location>
        <begin position="1206"/>
        <end position="1238"/>
    </location>
</feature>
<keyword evidence="6" id="KW-1133">Transmembrane helix</keyword>
<keyword evidence="1" id="KW-0479">Metal-binding</keyword>
<feature type="repeat" description="ANK" evidence="5">
    <location>
        <begin position="1024"/>
        <end position="1056"/>
    </location>
</feature>
<gene>
    <name evidence="9" type="ORF">E8E13_002498</name>
</gene>
<evidence type="ECO:0000256" key="5">
    <source>
        <dbReference type="PROSITE-ProRule" id="PRU00023"/>
    </source>
</evidence>
<dbReference type="Pfam" id="PF12796">
    <property type="entry name" value="Ank_2"/>
    <property type="match status" value="3"/>
</dbReference>
<keyword evidence="4" id="KW-0862">Zinc</keyword>
<dbReference type="SUPFAM" id="SSF57850">
    <property type="entry name" value="RING/U-box"/>
    <property type="match status" value="1"/>
</dbReference>
<dbReference type="SMART" id="SM00248">
    <property type="entry name" value="ANK"/>
    <property type="match status" value="11"/>
</dbReference>
<keyword evidence="10" id="KW-1185">Reference proteome</keyword>
<evidence type="ECO:0000256" key="1">
    <source>
        <dbReference type="ARBA" id="ARBA00022723"/>
    </source>
</evidence>
<proteinExistence type="predicted"/>
<feature type="repeat" description="ANK" evidence="5">
    <location>
        <begin position="1173"/>
        <end position="1205"/>
    </location>
</feature>
<dbReference type="PANTHER" id="PTHR10622">
    <property type="entry name" value="HET DOMAIN-CONTAINING PROTEIN"/>
    <property type="match status" value="1"/>
</dbReference>
<dbReference type="Gene3D" id="1.25.40.20">
    <property type="entry name" value="Ankyrin repeat-containing domain"/>
    <property type="match status" value="3"/>
</dbReference>
<evidence type="ECO:0000313" key="9">
    <source>
        <dbReference type="EMBL" id="KAF3004786.1"/>
    </source>
</evidence>
<dbReference type="InterPro" id="IPR002110">
    <property type="entry name" value="Ankyrin_rpt"/>
</dbReference>
<dbReference type="OrthoDB" id="1577640at2759"/>
<dbReference type="InterPro" id="IPR036770">
    <property type="entry name" value="Ankyrin_rpt-contain_sf"/>
</dbReference>
<organism evidence="9 10">
    <name type="scientific">Curvularia kusanoi</name>
    <name type="common">Cochliobolus kusanoi</name>
    <dbReference type="NCBI Taxonomy" id="90978"/>
    <lineage>
        <taxon>Eukaryota</taxon>
        <taxon>Fungi</taxon>
        <taxon>Dikarya</taxon>
        <taxon>Ascomycota</taxon>
        <taxon>Pezizomycotina</taxon>
        <taxon>Dothideomycetes</taxon>
        <taxon>Pleosporomycetidae</taxon>
        <taxon>Pleosporales</taxon>
        <taxon>Pleosporineae</taxon>
        <taxon>Pleosporaceae</taxon>
        <taxon>Curvularia</taxon>
    </lineage>
</organism>
<dbReference type="SUPFAM" id="SSF48403">
    <property type="entry name" value="Ankyrin repeat"/>
    <property type="match status" value="2"/>
</dbReference>
<keyword evidence="6" id="KW-0472">Membrane</keyword>
<dbReference type="GO" id="GO:0008270">
    <property type="term" value="F:zinc ion binding"/>
    <property type="evidence" value="ECO:0007669"/>
    <property type="project" value="UniProtKB-KW"/>
</dbReference>